<protein>
    <submittedName>
        <fullName evidence="1">Uncharacterized protein</fullName>
    </submittedName>
</protein>
<gene>
    <name evidence="1" type="ORF">SMAR0320_LOCUS13479</name>
</gene>
<dbReference type="Gene3D" id="3.90.550.10">
    <property type="entry name" value="Spore Coat Polysaccharide Biosynthesis Protein SpsA, Chain A"/>
    <property type="match status" value="1"/>
</dbReference>
<reference evidence="1" key="1">
    <citation type="submission" date="2021-01" db="EMBL/GenBank/DDBJ databases">
        <authorList>
            <person name="Corre E."/>
            <person name="Pelletier E."/>
            <person name="Niang G."/>
            <person name="Scheremetjew M."/>
            <person name="Finn R."/>
            <person name="Kale V."/>
            <person name="Holt S."/>
            <person name="Cochrane G."/>
            <person name="Meng A."/>
            <person name="Brown T."/>
            <person name="Cohen L."/>
        </authorList>
    </citation>
    <scope>NUCLEOTIDE SEQUENCE</scope>
    <source>
        <strain evidence="1">SM1012Den-03</strain>
    </source>
</reference>
<evidence type="ECO:0000313" key="1">
    <source>
        <dbReference type="EMBL" id="CAD9610150.1"/>
    </source>
</evidence>
<accession>A0A7S2LMC9</accession>
<sequence>MIFLNNPTYRRLLIAIAFISITIRNWDDKELLRAFRNASVSSTDNTSTSSIISDGPITTVAYAISITSCSHKLNPFDPAAVLKRSIELNSWPKHPKSRYASEFYVFIKTSNAKQYNHIADRCGSLLSLAGWNIIPQEEQVYQGLIKEPPESILKNNIGNDGCCGDSELIKLATYKLPHDIAVHLDLDTLVTNPFDELYNVMHFPPDTEEGKRARQQLVEVVAPTDLNRRSSGHPSRGSVNGTTAQKLLSNIVVDAFYTKDYNMISPHKEGHVEHVGVQGGFLVVRPSMLTYLKLRDMVYSGEFYGGHGGKTTGWFKSGYGKHIWGSMTIQGLLGYYFDHVDREHSVELNRCRYNNIADNARVSSFSTNAKFPRGTLIDQARNASDPRYNYKDFQCRDGRANCDDVDCQRFPIEKTRLVHYTYCKSPLKCHECNFMETYKEVTCYAFIKEWFRVRSTLTGEDKPHMEDDAFSTNVQWMREDGTVDVHQGNCYKEYTMGFCQGNGRHNYVSMKHRNMSLLPDN</sequence>
<dbReference type="AlphaFoldDB" id="A0A7S2LMC9"/>
<dbReference type="InterPro" id="IPR029044">
    <property type="entry name" value="Nucleotide-diphossugar_trans"/>
</dbReference>
<organism evidence="1">
    <name type="scientific">Skeletonema marinoi</name>
    <dbReference type="NCBI Taxonomy" id="267567"/>
    <lineage>
        <taxon>Eukaryota</taxon>
        <taxon>Sar</taxon>
        <taxon>Stramenopiles</taxon>
        <taxon>Ochrophyta</taxon>
        <taxon>Bacillariophyta</taxon>
        <taxon>Coscinodiscophyceae</taxon>
        <taxon>Thalassiosirophycidae</taxon>
        <taxon>Thalassiosirales</taxon>
        <taxon>Skeletonemataceae</taxon>
        <taxon>Skeletonema</taxon>
        <taxon>Skeletonema marinoi-dohrnii complex</taxon>
    </lineage>
</organism>
<proteinExistence type="predicted"/>
<dbReference type="EMBL" id="HBGZ01018759">
    <property type="protein sequence ID" value="CAD9610150.1"/>
    <property type="molecule type" value="Transcribed_RNA"/>
</dbReference>
<name>A0A7S2LMC9_9STRA</name>